<reference evidence="2 3" key="1">
    <citation type="journal article" date="2019" name="J. Oral Microbiol.">
        <title>Role of OmpA1 and OmpA2 in Aggregatibacter actinomycetemcomitans and Aggregatibacter aphrophilus serum resistance.</title>
        <authorList>
            <person name="Lindholm M."/>
            <person name="Min Aung K."/>
            <person name="Nyunt Wai S."/>
            <person name="Oscarsson J."/>
        </authorList>
    </citation>
    <scope>NUCLEOTIDE SEQUENCE [LARGE SCALE GENOMIC DNA]</scope>
    <source>
        <strain evidence="2 3">HK83</strain>
    </source>
</reference>
<accession>A0ABX9VVC1</accession>
<keyword evidence="1" id="KW-0472">Membrane</keyword>
<evidence type="ECO:0000313" key="2">
    <source>
        <dbReference type="EMBL" id="RMW87030.1"/>
    </source>
</evidence>
<keyword evidence="1" id="KW-1133">Transmembrane helix</keyword>
<organism evidence="2 3">
    <name type="scientific">Aggregatibacter aphrophilus</name>
    <name type="common">Haemophilus aphrophilus</name>
    <dbReference type="NCBI Taxonomy" id="732"/>
    <lineage>
        <taxon>Bacteria</taxon>
        <taxon>Pseudomonadati</taxon>
        <taxon>Pseudomonadota</taxon>
        <taxon>Gammaproteobacteria</taxon>
        <taxon>Pasteurellales</taxon>
        <taxon>Pasteurellaceae</taxon>
        <taxon>Aggregatibacter</taxon>
    </lineage>
</organism>
<name>A0ABX9VVC1_AGGAP</name>
<proteinExistence type="predicted"/>
<protein>
    <submittedName>
        <fullName evidence="2">Uncharacterized protein</fullName>
    </submittedName>
</protein>
<dbReference type="Proteomes" id="UP000274211">
    <property type="component" value="Unassembled WGS sequence"/>
</dbReference>
<dbReference type="EMBL" id="QMGS01000044">
    <property type="protein sequence ID" value="RMW87030.1"/>
    <property type="molecule type" value="Genomic_DNA"/>
</dbReference>
<keyword evidence="3" id="KW-1185">Reference proteome</keyword>
<comment type="caution">
    <text evidence="2">The sequence shown here is derived from an EMBL/GenBank/DDBJ whole genome shotgun (WGS) entry which is preliminary data.</text>
</comment>
<sequence>MFLKKYWKSNVCFILIIFGFTFLDVYGDNYWLSVVSILTRDVFWSHFFVYVFIYMIFTLIIDFIMFLFKKFIRNVK</sequence>
<evidence type="ECO:0000313" key="3">
    <source>
        <dbReference type="Proteomes" id="UP000274211"/>
    </source>
</evidence>
<keyword evidence="1" id="KW-0812">Transmembrane</keyword>
<gene>
    <name evidence="2" type="ORF">DOL88_04355</name>
</gene>
<evidence type="ECO:0000256" key="1">
    <source>
        <dbReference type="SAM" id="Phobius"/>
    </source>
</evidence>
<feature type="transmembrane region" description="Helical" evidence="1">
    <location>
        <begin position="43"/>
        <end position="68"/>
    </location>
</feature>